<comment type="caution">
    <text evidence="1">The sequence shown here is derived from an EMBL/GenBank/DDBJ whole genome shotgun (WGS) entry which is preliminary data.</text>
</comment>
<protein>
    <submittedName>
        <fullName evidence="1">Uncharacterized protein</fullName>
    </submittedName>
</protein>
<keyword evidence="2" id="KW-1185">Reference proteome</keyword>
<gene>
    <name evidence="1" type="ORF">COO92_21355</name>
</gene>
<reference evidence="1 2" key="1">
    <citation type="submission" date="2017-09" db="EMBL/GenBank/DDBJ databases">
        <title>Biodiversity and function of Thalassospira species in the particle-attached aromatic-hydrocarbon-degrading consortia from the surface seawater of the China South Sea.</title>
        <authorList>
            <person name="Dong C."/>
            <person name="Lai Q."/>
            <person name="Shao Z."/>
        </authorList>
    </citation>
    <scope>NUCLEOTIDE SEQUENCE [LARGE SCALE GENOMIC DNA]</scope>
    <source>
        <strain evidence="1 2">139Z-12</strain>
    </source>
</reference>
<organism evidence="1 2">
    <name type="scientific">Thalassospira lohafexi</name>
    <dbReference type="NCBI Taxonomy" id="744227"/>
    <lineage>
        <taxon>Bacteria</taxon>
        <taxon>Pseudomonadati</taxon>
        <taxon>Pseudomonadota</taxon>
        <taxon>Alphaproteobacteria</taxon>
        <taxon>Rhodospirillales</taxon>
        <taxon>Thalassospiraceae</taxon>
        <taxon>Thalassospira</taxon>
    </lineage>
</organism>
<dbReference type="Proteomes" id="UP000233332">
    <property type="component" value="Unassembled WGS sequence"/>
</dbReference>
<name>A0A2N3L0K7_9PROT</name>
<evidence type="ECO:0000313" key="1">
    <source>
        <dbReference type="EMBL" id="PKR56355.1"/>
    </source>
</evidence>
<evidence type="ECO:0000313" key="2">
    <source>
        <dbReference type="Proteomes" id="UP000233332"/>
    </source>
</evidence>
<dbReference type="EMBL" id="NXGX01000015">
    <property type="protein sequence ID" value="PKR56355.1"/>
    <property type="molecule type" value="Genomic_DNA"/>
</dbReference>
<proteinExistence type="predicted"/>
<accession>A0A2N3L0K7</accession>
<dbReference type="AlphaFoldDB" id="A0A2N3L0K7"/>
<sequence>MGVMTYALETDDWSDFEDIALKHIEAGDDFIEMPDGRADEFCRLYFDSLVRRKKEDNRIFAGWHFMDFGISCDGGGVLVERLSREGEEPFTDPEDLAVFVRAYPENYHQAIMYRTKPVRVVK</sequence>